<dbReference type="EMBL" id="JAAGBB010000016">
    <property type="protein sequence ID" value="MBR0665565.1"/>
    <property type="molecule type" value="Genomic_DNA"/>
</dbReference>
<keyword evidence="5" id="KW-1185">Reference proteome</keyword>
<reference evidence="5" key="1">
    <citation type="journal article" date="2021" name="Syst. Appl. Microbiol.">
        <title>Roseomonas hellenica sp. nov., isolated from roots of wild-growing Alkanna tinctoria.</title>
        <authorList>
            <person name="Rat A."/>
            <person name="Naranjo H.D."/>
            <person name="Lebbe L."/>
            <person name="Cnockaert M."/>
            <person name="Krigas N."/>
            <person name="Grigoriadou K."/>
            <person name="Maloupa E."/>
            <person name="Willems A."/>
        </authorList>
    </citation>
    <scope>NUCLEOTIDE SEQUENCE [LARGE SCALE GENOMIC DNA]</scope>
    <source>
        <strain evidence="5">LMG 31523</strain>
    </source>
</reference>
<evidence type="ECO:0000256" key="3">
    <source>
        <dbReference type="ARBA" id="ARBA00030757"/>
    </source>
</evidence>
<name>A0ABS5F058_9PROT</name>
<dbReference type="RefSeq" id="WP_211853239.1">
    <property type="nucleotide sequence ID" value="NZ_JAAGBB010000016.1"/>
</dbReference>
<evidence type="ECO:0000256" key="2">
    <source>
        <dbReference type="ARBA" id="ARBA00013346"/>
    </source>
</evidence>
<comment type="caution">
    <text evidence="4">The sequence shown here is derived from an EMBL/GenBank/DDBJ whole genome shotgun (WGS) entry which is preliminary data.</text>
</comment>
<evidence type="ECO:0000256" key="1">
    <source>
        <dbReference type="ARBA" id="ARBA00005369"/>
    </source>
</evidence>
<dbReference type="Proteomes" id="UP001196870">
    <property type="component" value="Unassembled WGS sequence"/>
</dbReference>
<evidence type="ECO:0000313" key="4">
    <source>
        <dbReference type="EMBL" id="MBR0665565.1"/>
    </source>
</evidence>
<dbReference type="Gene3D" id="3.40.50.150">
    <property type="entry name" value="Vaccinia Virus protein VP39"/>
    <property type="match status" value="1"/>
</dbReference>
<evidence type="ECO:0000313" key="5">
    <source>
        <dbReference type="Proteomes" id="UP001196870"/>
    </source>
</evidence>
<gene>
    <name evidence="4" type="ORF">GXW71_14485</name>
</gene>
<dbReference type="InterPro" id="IPR000682">
    <property type="entry name" value="PCMT"/>
</dbReference>
<dbReference type="InterPro" id="IPR029063">
    <property type="entry name" value="SAM-dependent_MTases_sf"/>
</dbReference>
<dbReference type="PANTHER" id="PTHR11579:SF18">
    <property type="entry name" value="PROTEIN-L-ISOASPARTATE O-METHYLTRANSFERASE"/>
    <property type="match status" value="1"/>
</dbReference>
<organism evidence="4 5">
    <name type="scientific">Plastoroseomonas hellenica</name>
    <dbReference type="NCBI Taxonomy" id="2687306"/>
    <lineage>
        <taxon>Bacteria</taxon>
        <taxon>Pseudomonadati</taxon>
        <taxon>Pseudomonadota</taxon>
        <taxon>Alphaproteobacteria</taxon>
        <taxon>Acetobacterales</taxon>
        <taxon>Acetobacteraceae</taxon>
        <taxon>Plastoroseomonas</taxon>
    </lineage>
</organism>
<dbReference type="SUPFAM" id="SSF53335">
    <property type="entry name" value="S-adenosyl-L-methionine-dependent methyltransferases"/>
    <property type="match status" value="1"/>
</dbReference>
<sequence length="230" mass="24036">MDAAAAAAQDMTAHFAAARRFMVDGQLRPNKVTDPRIVAAMLDLPREQFLPPGLAARAYQDEDVALPGGRALMEPMVLARLAQLLALRRGERALLLGAGTGYGAALLARMGAAVTAVEDDAALLTIARAALPAVTEAGSVTLVEASPAAGHSAGAPYDVILIEGEVPAVPRPILEQLAEGGRLATVLRDRPPARHAILVRRVGESFTTLPAFDCATTPLPAFLPGPHFIF</sequence>
<protein>
    <recommendedName>
        <fullName evidence="2">Protein-L-isoaspartate O-methyltransferase</fullName>
    </recommendedName>
    <alternativeName>
        <fullName evidence="3">Protein L-isoaspartyl methyltransferase</fullName>
    </alternativeName>
</protein>
<comment type="similarity">
    <text evidence="1">Belongs to the methyltransferase superfamily. L-isoaspartyl/D-aspartyl protein methyltransferase family.</text>
</comment>
<accession>A0ABS5F058</accession>
<proteinExistence type="inferred from homology"/>
<dbReference type="Pfam" id="PF01135">
    <property type="entry name" value="PCMT"/>
    <property type="match status" value="1"/>
</dbReference>
<dbReference type="PANTHER" id="PTHR11579">
    <property type="entry name" value="PROTEIN-L-ISOASPARTATE O-METHYLTRANSFERASE"/>
    <property type="match status" value="1"/>
</dbReference>